<sequence>MKLDVTLFGEHVDMLKSFFQKQPLLDAVIVIQYAKVKTFQGKVVLQNVMYGTRLLLNPDVEEVIAFRRRNSGVGTQRQPLKWTCDDTISSRETEFLDTSRSMVISQLKACLEDGSYVVYGTIVAVNNR</sequence>
<comment type="caution">
    <text evidence="1">The sequence shown here is derived from an EMBL/GenBank/DDBJ whole genome shotgun (WGS) entry which is preliminary data.</text>
</comment>
<reference evidence="1 2" key="1">
    <citation type="submission" date="2018-06" db="EMBL/GenBank/DDBJ databases">
        <title>The Genome of Cuscuta australis (Dodder) Provides Insight into the Evolution of Plant Parasitism.</title>
        <authorList>
            <person name="Liu H."/>
        </authorList>
    </citation>
    <scope>NUCLEOTIDE SEQUENCE [LARGE SCALE GENOMIC DNA]</scope>
    <source>
        <strain evidence="2">cv. Yunnan</strain>
        <tissue evidence="1">Vines</tissue>
    </source>
</reference>
<dbReference type="InterPro" id="IPR012340">
    <property type="entry name" value="NA-bd_OB-fold"/>
</dbReference>
<dbReference type="SUPFAM" id="SSF50249">
    <property type="entry name" value="Nucleic acid-binding proteins"/>
    <property type="match status" value="1"/>
</dbReference>
<dbReference type="AlphaFoldDB" id="A0A328E0U2"/>
<dbReference type="EMBL" id="NQVE01000071">
    <property type="protein sequence ID" value="RAL50071.1"/>
    <property type="molecule type" value="Genomic_DNA"/>
</dbReference>
<keyword evidence="2" id="KW-1185">Reference proteome</keyword>
<accession>A0A328E0U2</accession>
<proteinExistence type="predicted"/>
<name>A0A328E0U2_9ASTE</name>
<gene>
    <name evidence="1" type="ORF">DM860_017981</name>
</gene>
<organism evidence="1 2">
    <name type="scientific">Cuscuta australis</name>
    <dbReference type="NCBI Taxonomy" id="267555"/>
    <lineage>
        <taxon>Eukaryota</taxon>
        <taxon>Viridiplantae</taxon>
        <taxon>Streptophyta</taxon>
        <taxon>Embryophyta</taxon>
        <taxon>Tracheophyta</taxon>
        <taxon>Spermatophyta</taxon>
        <taxon>Magnoliopsida</taxon>
        <taxon>eudicotyledons</taxon>
        <taxon>Gunneridae</taxon>
        <taxon>Pentapetalae</taxon>
        <taxon>asterids</taxon>
        <taxon>lamiids</taxon>
        <taxon>Solanales</taxon>
        <taxon>Convolvulaceae</taxon>
        <taxon>Cuscuteae</taxon>
        <taxon>Cuscuta</taxon>
        <taxon>Cuscuta subgen. Grammica</taxon>
        <taxon>Cuscuta sect. Cleistogrammica</taxon>
    </lineage>
</organism>
<dbReference type="Proteomes" id="UP000249390">
    <property type="component" value="Unassembled WGS sequence"/>
</dbReference>
<protein>
    <submittedName>
        <fullName evidence="1">Uncharacterized protein</fullName>
    </submittedName>
</protein>
<evidence type="ECO:0000313" key="1">
    <source>
        <dbReference type="EMBL" id="RAL50071.1"/>
    </source>
</evidence>
<dbReference type="Gene3D" id="2.40.50.140">
    <property type="entry name" value="Nucleic acid-binding proteins"/>
    <property type="match status" value="1"/>
</dbReference>
<evidence type="ECO:0000313" key="2">
    <source>
        <dbReference type="Proteomes" id="UP000249390"/>
    </source>
</evidence>